<feature type="region of interest" description="Disordered" evidence="1">
    <location>
        <begin position="207"/>
        <end position="254"/>
    </location>
</feature>
<comment type="caution">
    <text evidence="2">The sequence shown here is derived from an EMBL/GenBank/DDBJ whole genome shotgun (WGS) entry which is preliminary data.</text>
</comment>
<organism evidence="2 3">
    <name type="scientific">Purpureocillium lilacinum</name>
    <name type="common">Paecilomyces lilacinus</name>
    <dbReference type="NCBI Taxonomy" id="33203"/>
    <lineage>
        <taxon>Eukaryota</taxon>
        <taxon>Fungi</taxon>
        <taxon>Dikarya</taxon>
        <taxon>Ascomycota</taxon>
        <taxon>Pezizomycotina</taxon>
        <taxon>Sordariomycetes</taxon>
        <taxon>Hypocreomycetidae</taxon>
        <taxon>Hypocreales</taxon>
        <taxon>Ophiocordycipitaceae</taxon>
        <taxon>Purpureocillium</taxon>
    </lineage>
</organism>
<evidence type="ECO:0000313" key="2">
    <source>
        <dbReference type="EMBL" id="PWI69483.1"/>
    </source>
</evidence>
<evidence type="ECO:0000313" key="3">
    <source>
        <dbReference type="Proteomes" id="UP000245956"/>
    </source>
</evidence>
<dbReference type="Proteomes" id="UP000245956">
    <property type="component" value="Unassembled WGS sequence"/>
</dbReference>
<protein>
    <submittedName>
        <fullName evidence="2">Uncharacterized protein</fullName>
    </submittedName>
</protein>
<gene>
    <name evidence="2" type="ORF">PCL_01130</name>
</gene>
<name>A0A2U3E4N8_PURLI</name>
<dbReference type="AlphaFoldDB" id="A0A2U3E4N8"/>
<accession>A0A2U3E4N8</accession>
<proteinExistence type="predicted"/>
<dbReference type="EMBL" id="LCWV01000012">
    <property type="protein sequence ID" value="PWI69483.1"/>
    <property type="molecule type" value="Genomic_DNA"/>
</dbReference>
<sequence length="559" mass="60519">MDGWTERKDGLRMRRCCARGDLDGQTPKPPYSSTRLGEQKNNWGLTALLLRSSAQKPVMPGHPVRTTEQEGAHLPRTGDAAAAHTVLERSAAIKAVYQKIRHASAAAAAGHCLSWDGRRSRSLRPGHGATILVDPGTWTVLGVRPRYWCHDDCRPSQTHLTDTSSVHLQPRRGLPSVRPLDNVFQPVHQAARAPSFEQRGLAAASAAAQSRLDSTSTAWSELAPPSSTRREGALFWAPTQTAPSPDDDDDDDAARYGACRRPATWSARLAQLTCHDPTADRPSAEARSSARWLMMELHSPPASQTFEFHRASRAPFPMYKKLRVEDQGCDRPNRAVGHVLQRCPPAPPAIPLGRAMEPTGLGLEGVGVSGKHPWTPVAPAERSGVCSLQLRREVPAGKVQGSSATSSADTHLGTHGAVRLPNPPPPATVQLASSTLDGQAEPIELLLPARPCPAALPSRRFHPSCASHPPPLLSARRCLPSLADELQIPRPTAAASRMHENAPHHHLTLRRDGGRGPICHPPGSPTMLPCATETGQKLVCPPHRAIRCRPSRWNKPLRI</sequence>
<evidence type="ECO:0000256" key="1">
    <source>
        <dbReference type="SAM" id="MobiDB-lite"/>
    </source>
</evidence>
<reference evidence="2 3" key="1">
    <citation type="journal article" date="2016" name="Front. Microbiol.">
        <title>Genome and transcriptome sequences reveal the specific parasitism of the nematophagous Purpureocillium lilacinum 36-1.</title>
        <authorList>
            <person name="Xie J."/>
            <person name="Li S."/>
            <person name="Mo C."/>
            <person name="Xiao X."/>
            <person name="Peng D."/>
            <person name="Wang G."/>
            <person name="Xiao Y."/>
        </authorList>
    </citation>
    <scope>NUCLEOTIDE SEQUENCE [LARGE SCALE GENOMIC DNA]</scope>
    <source>
        <strain evidence="2 3">36-1</strain>
    </source>
</reference>